<accession>A0A7G5C116</accession>
<gene>
    <name evidence="1" type="ORF">FPL14_18200</name>
</gene>
<evidence type="ECO:0000313" key="1">
    <source>
        <dbReference type="EMBL" id="QMV42900.1"/>
    </source>
</evidence>
<dbReference type="EMBL" id="CP041969">
    <property type="protein sequence ID" value="QMV42900.1"/>
    <property type="molecule type" value="Genomic_DNA"/>
</dbReference>
<organism evidence="1 2">
    <name type="scientific">Cohnella cholangitidis</name>
    <dbReference type="NCBI Taxonomy" id="2598458"/>
    <lineage>
        <taxon>Bacteria</taxon>
        <taxon>Bacillati</taxon>
        <taxon>Bacillota</taxon>
        <taxon>Bacilli</taxon>
        <taxon>Bacillales</taxon>
        <taxon>Paenibacillaceae</taxon>
        <taxon>Cohnella</taxon>
    </lineage>
</organism>
<protein>
    <submittedName>
        <fullName evidence="1">Uncharacterized protein</fullName>
    </submittedName>
</protein>
<dbReference type="InterPro" id="IPR006891">
    <property type="entry name" value="T3SS_EspF"/>
</dbReference>
<evidence type="ECO:0000313" key="2">
    <source>
        <dbReference type="Proteomes" id="UP000515679"/>
    </source>
</evidence>
<name>A0A7G5C116_9BACL</name>
<reference evidence="1 2" key="1">
    <citation type="submission" date="2019-07" db="EMBL/GenBank/DDBJ databases">
        <authorList>
            <person name="Kim J.K."/>
            <person name="Cheong H.-M."/>
            <person name="Choi Y."/>
            <person name="Hwang K.J."/>
            <person name="Lee S."/>
            <person name="Choi C."/>
        </authorList>
    </citation>
    <scope>NUCLEOTIDE SEQUENCE [LARGE SCALE GENOMIC DNA]</scope>
    <source>
        <strain evidence="1 2">KS 22</strain>
    </source>
</reference>
<dbReference type="RefSeq" id="WP_182299129.1">
    <property type="nucleotide sequence ID" value="NZ_CP041969.1"/>
</dbReference>
<dbReference type="Proteomes" id="UP000515679">
    <property type="component" value="Chromosome"/>
</dbReference>
<dbReference type="AlphaFoldDB" id="A0A7G5C116"/>
<dbReference type="Pfam" id="PF04806">
    <property type="entry name" value="EspF"/>
    <property type="match status" value="1"/>
</dbReference>
<dbReference type="KEGG" id="cchl:FPL14_18200"/>
<sequence>MYHNYRQKADPYECVEMAEHRIPAPEWPFPTFPHNLASVDR</sequence>
<proteinExistence type="predicted"/>
<keyword evidence="2" id="KW-1185">Reference proteome</keyword>